<accession>A0ABX1KC15</accession>
<proteinExistence type="predicted"/>
<dbReference type="Proteomes" id="UP001429745">
    <property type="component" value="Unassembled WGS sequence"/>
</dbReference>
<name>A0ABX1KC15_9MICO</name>
<evidence type="ECO:0000313" key="1">
    <source>
        <dbReference type="EMBL" id="NLP84170.1"/>
    </source>
</evidence>
<dbReference type="EMBL" id="JABACI010000002">
    <property type="protein sequence ID" value="NLP84170.1"/>
    <property type="molecule type" value="Genomic_DNA"/>
</dbReference>
<evidence type="ECO:0000313" key="2">
    <source>
        <dbReference type="Proteomes" id="UP001429745"/>
    </source>
</evidence>
<sequence length="215" mass="23804">MLSGRSILVPPGLALKPIIEADLSAGPREIRALEQGEKARVQLRLEYSEDAGQYEIAHFGVDRRDLALEIGGTLLRTVKVHAIARRAIAYSLPIWTLGVIMLRDKRRTRELDGLEPFAPTAVETLHLTALVYRIAEISNENPAFAVAETMGLKQRTATNWIARARAAGYMTTVLDQAAARRIAMGLFERMGIEEAITEEEHQEFLASLVGRDGDD</sequence>
<organism evidence="1 2">
    <name type="scientific">Microbacterium salsuginis</name>
    <dbReference type="NCBI Taxonomy" id="2722803"/>
    <lineage>
        <taxon>Bacteria</taxon>
        <taxon>Bacillati</taxon>
        <taxon>Actinomycetota</taxon>
        <taxon>Actinomycetes</taxon>
        <taxon>Micrococcales</taxon>
        <taxon>Microbacteriaceae</taxon>
        <taxon>Microbacterium</taxon>
    </lineage>
</organism>
<comment type="caution">
    <text evidence="1">The sequence shown here is derived from an EMBL/GenBank/DDBJ whole genome shotgun (WGS) entry which is preliminary data.</text>
</comment>
<reference evidence="1 2" key="1">
    <citation type="submission" date="2020-04" db="EMBL/GenBank/DDBJ databases">
        <title>CFH 90308 Microbacterium sp.</title>
        <authorList>
            <person name="Nie G."/>
            <person name="Ming H."/>
            <person name="Xia T."/>
        </authorList>
    </citation>
    <scope>NUCLEOTIDE SEQUENCE [LARGE SCALE GENOMIC DNA]</scope>
    <source>
        <strain evidence="1 2">CFH 90308</strain>
    </source>
</reference>
<gene>
    <name evidence="1" type="ORF">HF576_09930</name>
</gene>
<dbReference type="RefSeq" id="WP_168912629.1">
    <property type="nucleotide sequence ID" value="NZ_JABACI010000002.1"/>
</dbReference>
<keyword evidence="2" id="KW-1185">Reference proteome</keyword>
<protein>
    <submittedName>
        <fullName evidence="1">Uncharacterized protein</fullName>
    </submittedName>
</protein>